<gene>
    <name evidence="2" type="ORF">GCM10008027_27290</name>
</gene>
<sequence>MDTEQIAILGAITGVIGCISGIINLIFRYKQFKKDERKIKSHLEVDVSYSDSLKTNFSLVVTSMGKREVILDKHITYYQPTEWLDKLFPSMAWKKQLFTNISDFSNTRLKDGERHITKVNSIGLEFYSKIRKIRVIDKTGKSWKVKIPSAREVKKKHDIKILDQFEKSNDSREVKFNGYKLGGVFYINIMYCFSNKITNTRAMNRSYRFSNFKKYEARANEIINETIPDFLAKKINDV</sequence>
<dbReference type="RefSeq" id="WP_188729655.1">
    <property type="nucleotide sequence ID" value="NZ_BMIT01000010.1"/>
</dbReference>
<reference evidence="3" key="1">
    <citation type="journal article" date="2019" name="Int. J. Syst. Evol. Microbiol.">
        <title>The Global Catalogue of Microorganisms (GCM) 10K type strain sequencing project: providing services to taxonomists for standard genome sequencing and annotation.</title>
        <authorList>
            <consortium name="The Broad Institute Genomics Platform"/>
            <consortium name="The Broad Institute Genome Sequencing Center for Infectious Disease"/>
            <person name="Wu L."/>
            <person name="Ma J."/>
        </authorList>
    </citation>
    <scope>NUCLEOTIDE SEQUENCE [LARGE SCALE GENOMIC DNA]</scope>
    <source>
        <strain evidence="3">CGMCC 1.15394</strain>
    </source>
</reference>
<dbReference type="EMBL" id="BMIT01000010">
    <property type="protein sequence ID" value="GGF00964.1"/>
    <property type="molecule type" value="Genomic_DNA"/>
</dbReference>
<evidence type="ECO:0000313" key="2">
    <source>
        <dbReference type="EMBL" id="GGF00964.1"/>
    </source>
</evidence>
<proteinExistence type="predicted"/>
<protein>
    <submittedName>
        <fullName evidence="2">Uncharacterized protein</fullName>
    </submittedName>
</protein>
<dbReference type="Proteomes" id="UP000638462">
    <property type="component" value="Unassembled WGS sequence"/>
</dbReference>
<evidence type="ECO:0000256" key="1">
    <source>
        <dbReference type="SAM" id="Phobius"/>
    </source>
</evidence>
<keyword evidence="1" id="KW-0472">Membrane</keyword>
<name>A0ABQ1TPX8_9GAMM</name>
<keyword evidence="3" id="KW-1185">Reference proteome</keyword>
<comment type="caution">
    <text evidence="2">The sequence shown here is derived from an EMBL/GenBank/DDBJ whole genome shotgun (WGS) entry which is preliminary data.</text>
</comment>
<evidence type="ECO:0000313" key="3">
    <source>
        <dbReference type="Proteomes" id="UP000638462"/>
    </source>
</evidence>
<keyword evidence="1" id="KW-0812">Transmembrane</keyword>
<accession>A0ABQ1TPX8</accession>
<feature type="transmembrane region" description="Helical" evidence="1">
    <location>
        <begin position="6"/>
        <end position="27"/>
    </location>
</feature>
<organism evidence="2 3">
    <name type="scientific">Pseudoalteromonas gelatinilytica</name>
    <dbReference type="NCBI Taxonomy" id="1703256"/>
    <lineage>
        <taxon>Bacteria</taxon>
        <taxon>Pseudomonadati</taxon>
        <taxon>Pseudomonadota</taxon>
        <taxon>Gammaproteobacteria</taxon>
        <taxon>Alteromonadales</taxon>
        <taxon>Pseudoalteromonadaceae</taxon>
        <taxon>Pseudoalteromonas</taxon>
    </lineage>
</organism>
<keyword evidence="1" id="KW-1133">Transmembrane helix</keyword>